<evidence type="ECO:0000256" key="1">
    <source>
        <dbReference type="SAM" id="Phobius"/>
    </source>
</evidence>
<dbReference type="InterPro" id="IPR006860">
    <property type="entry name" value="FecR"/>
</dbReference>
<geneLocation type="plasmid" evidence="7">
    <name>p-a-sy</name>
</geneLocation>
<keyword evidence="1" id="KW-1133">Transmembrane helix</keyword>
<dbReference type="eggNOG" id="COG3712">
    <property type="taxonomic scope" value="Bacteria"/>
</dbReference>
<proteinExistence type="predicted"/>
<dbReference type="EMBL" id="JGVR01000047">
    <property type="protein sequence ID" value="KEZ14745.1"/>
    <property type="molecule type" value="Genomic_DNA"/>
</dbReference>
<reference evidence="5 7" key="2">
    <citation type="submission" date="2020-04" db="EMBL/GenBank/DDBJ databases">
        <title>The Whole Genome Analysis of High salt-tolerant Sphingobium yanoikuyae YC-XJ2 with Aryl organophosphorus flame retardants (aryl-OPFRs)-degrading capacity and characteristics of Related phosphotriesterase.</title>
        <authorList>
            <person name="Li X."/>
        </authorList>
    </citation>
    <scope>NUCLEOTIDE SEQUENCE [LARGE SCALE GENOMIC DNA]</scope>
    <source>
        <strain evidence="5 7">YC-XJ2</strain>
        <plasmid evidence="7">p-a-sy</plasmid>
        <plasmid evidence="5">p-A-Sy</plasmid>
    </source>
</reference>
<dbReference type="Gene3D" id="3.55.50.30">
    <property type="match status" value="1"/>
</dbReference>
<evidence type="ECO:0000313" key="7">
    <source>
        <dbReference type="Proteomes" id="UP000502611"/>
    </source>
</evidence>
<dbReference type="Gene3D" id="2.60.120.1440">
    <property type="match status" value="1"/>
</dbReference>
<dbReference type="InterPro" id="IPR032623">
    <property type="entry name" value="FecR_N"/>
</dbReference>
<dbReference type="EMBL" id="CP053022">
    <property type="protein sequence ID" value="QJR05629.1"/>
    <property type="molecule type" value="Genomic_DNA"/>
</dbReference>
<dbReference type="Proteomes" id="UP000028534">
    <property type="component" value="Unassembled WGS sequence"/>
</dbReference>
<dbReference type="PIRSF" id="PIRSF018266">
    <property type="entry name" value="FecR"/>
    <property type="match status" value="1"/>
</dbReference>
<protein>
    <submittedName>
        <fullName evidence="5">DUF4880 domain-containing protein</fullName>
    </submittedName>
    <submittedName>
        <fullName evidence="4">Putative transcriptional regulator</fullName>
    </submittedName>
</protein>
<organism evidence="4 6">
    <name type="scientific">Sphingobium yanoikuyae</name>
    <name type="common">Sphingomonas yanoikuyae</name>
    <dbReference type="NCBI Taxonomy" id="13690"/>
    <lineage>
        <taxon>Bacteria</taxon>
        <taxon>Pseudomonadati</taxon>
        <taxon>Pseudomonadota</taxon>
        <taxon>Alphaproteobacteria</taxon>
        <taxon>Sphingomonadales</taxon>
        <taxon>Sphingomonadaceae</taxon>
        <taxon>Sphingobium</taxon>
    </lineage>
</organism>
<keyword evidence="1" id="KW-0472">Membrane</keyword>
<sequence>MAGQEDSRSIDQTASDWAARLDRGALSAAQDAELKQWLAADPRHKGALLRAQALSLMSESAQALGPDFDPRVFEPKKQRGLSRRHLLGIGGGALAAMAGMAALTVGMPASGAEIRTGRGEMRLVPLEDGSTALLNTDSRIRILYGEKERLVSLLDGEVYFSVARDERRPFIVEVGGRRLRTAQAGFRVRKLAKAPVDILVHQGLVELPAVNPMSGQVVALAGNTHMVMANAATSLFVAERPEPISPERINRELAWRDGKLAFEGETLQQAANAFARYSETRILIPDAALAREPVTGLFTANDPAGFSRAISTIFDARLVRQDHDLILSRTAQSKKN</sequence>
<evidence type="ECO:0000313" key="5">
    <source>
        <dbReference type="EMBL" id="QJR05629.1"/>
    </source>
</evidence>
<reference evidence="4 6" key="1">
    <citation type="submission" date="2014-03" db="EMBL/GenBank/DDBJ databases">
        <title>Genome sequence of Sphingobium yanoikuyae B1.</title>
        <authorList>
            <person name="Gan H.M."/>
            <person name="Gan H.Y."/>
            <person name="Savka M.A."/>
        </authorList>
    </citation>
    <scope>NUCLEOTIDE SEQUENCE [LARGE SCALE GENOMIC DNA]</scope>
    <source>
        <strain evidence="4 6">B1</strain>
    </source>
</reference>
<dbReference type="InterPro" id="IPR012373">
    <property type="entry name" value="Ferrdict_sens_TM"/>
</dbReference>
<dbReference type="Pfam" id="PF04773">
    <property type="entry name" value="FecR"/>
    <property type="match status" value="1"/>
</dbReference>
<dbReference type="AlphaFoldDB" id="A0A084E9V3"/>
<geneLocation type="plasmid" evidence="5">
    <name>p-A-Sy</name>
</geneLocation>
<feature type="domain" description="FecR protein" evidence="2">
    <location>
        <begin position="113"/>
        <end position="206"/>
    </location>
</feature>
<evidence type="ECO:0000313" key="4">
    <source>
        <dbReference type="EMBL" id="KEZ14745.1"/>
    </source>
</evidence>
<keyword evidence="5" id="KW-0614">Plasmid</keyword>
<evidence type="ECO:0000259" key="2">
    <source>
        <dbReference type="Pfam" id="PF04773"/>
    </source>
</evidence>
<dbReference type="PANTHER" id="PTHR30273">
    <property type="entry name" value="PERIPLASMIC SIGNAL SENSOR AND SIGMA FACTOR ACTIVATOR FECR-RELATED"/>
    <property type="match status" value="1"/>
</dbReference>
<dbReference type="PANTHER" id="PTHR30273:SF2">
    <property type="entry name" value="PROTEIN FECR"/>
    <property type="match status" value="1"/>
</dbReference>
<feature type="transmembrane region" description="Helical" evidence="1">
    <location>
        <begin position="86"/>
        <end position="107"/>
    </location>
</feature>
<evidence type="ECO:0000259" key="3">
    <source>
        <dbReference type="Pfam" id="PF16220"/>
    </source>
</evidence>
<accession>A0A084E9V3</accession>
<gene>
    <name evidence="4" type="ORF">CP98_04650</name>
    <name evidence="5" type="ORF">HH800_25445</name>
</gene>
<feature type="domain" description="FecR N-terminal" evidence="3">
    <location>
        <begin position="13"/>
        <end position="54"/>
    </location>
</feature>
<dbReference type="GO" id="GO:0016989">
    <property type="term" value="F:sigma factor antagonist activity"/>
    <property type="evidence" value="ECO:0007669"/>
    <property type="project" value="TreeGrafter"/>
</dbReference>
<dbReference type="Pfam" id="PF16220">
    <property type="entry name" value="DUF4880"/>
    <property type="match status" value="1"/>
</dbReference>
<evidence type="ECO:0000313" key="6">
    <source>
        <dbReference type="Proteomes" id="UP000028534"/>
    </source>
</evidence>
<dbReference type="PATRIC" id="fig|13690.10.peg.4791"/>
<dbReference type="RefSeq" id="WP_017502880.1">
    <property type="nucleotide sequence ID" value="NZ_CP053022.1"/>
</dbReference>
<keyword evidence="1" id="KW-0812">Transmembrane</keyword>
<name>A0A084E9V3_SPHYA</name>
<dbReference type="Proteomes" id="UP000502611">
    <property type="component" value="Plasmid p-A-Sy"/>
</dbReference>